<feature type="domain" description="PCI" evidence="1">
    <location>
        <begin position="253"/>
        <end position="305"/>
    </location>
</feature>
<evidence type="ECO:0000259" key="1">
    <source>
        <dbReference type="Pfam" id="PF01399"/>
    </source>
</evidence>
<dbReference type="EMBL" id="MBFS01000394">
    <property type="protein sequence ID" value="PVV02599.1"/>
    <property type="molecule type" value="Genomic_DNA"/>
</dbReference>
<dbReference type="GO" id="GO:0006368">
    <property type="term" value="P:transcription elongation by RNA polymerase II"/>
    <property type="evidence" value="ECO:0007669"/>
    <property type="project" value="TreeGrafter"/>
</dbReference>
<evidence type="ECO:0000313" key="3">
    <source>
        <dbReference type="Proteomes" id="UP000245609"/>
    </source>
</evidence>
<comment type="caution">
    <text evidence="2">The sequence shown here is derived from an EMBL/GenBank/DDBJ whole genome shotgun (WGS) entry which is preliminary data.</text>
</comment>
<reference evidence="2 3" key="1">
    <citation type="journal article" date="2018" name="MBio">
        <title>Comparative Genomics Reveals the Core Gene Toolbox for the Fungus-Insect Symbiosis.</title>
        <authorList>
            <person name="Wang Y."/>
            <person name="Stata M."/>
            <person name="Wang W."/>
            <person name="Stajich J.E."/>
            <person name="White M.M."/>
            <person name="Moncalvo J.M."/>
        </authorList>
    </citation>
    <scope>NUCLEOTIDE SEQUENCE [LARGE SCALE GENOMIC DNA]</scope>
    <source>
        <strain evidence="2 3">SC-DP-2</strain>
    </source>
</reference>
<dbReference type="Pfam" id="PF01399">
    <property type="entry name" value="PCI"/>
    <property type="match status" value="1"/>
</dbReference>
<proteinExistence type="predicted"/>
<dbReference type="PANTHER" id="PTHR12732">
    <property type="entry name" value="UNCHARACTERIZED PROTEASOME COMPONENT REGION PCI-CONTAINING"/>
    <property type="match status" value="1"/>
</dbReference>
<dbReference type="GO" id="GO:0016973">
    <property type="term" value="P:poly(A)+ mRNA export from nucleus"/>
    <property type="evidence" value="ECO:0007669"/>
    <property type="project" value="TreeGrafter"/>
</dbReference>
<dbReference type="PANTHER" id="PTHR12732:SF8">
    <property type="entry name" value="NUCLEAR MRNA EXPORT PROTEIN THP1"/>
    <property type="match status" value="1"/>
</dbReference>
<dbReference type="OrthoDB" id="5404651at2759"/>
<dbReference type="Proteomes" id="UP000245609">
    <property type="component" value="Unassembled WGS sequence"/>
</dbReference>
<dbReference type="Gene3D" id="1.10.10.10">
    <property type="entry name" value="Winged helix-like DNA-binding domain superfamily/Winged helix DNA-binding domain"/>
    <property type="match status" value="1"/>
</dbReference>
<dbReference type="GO" id="GO:0070390">
    <property type="term" value="C:transcription export complex 2"/>
    <property type="evidence" value="ECO:0007669"/>
    <property type="project" value="TreeGrafter"/>
</dbReference>
<dbReference type="InterPro" id="IPR036388">
    <property type="entry name" value="WH-like_DNA-bd_sf"/>
</dbReference>
<evidence type="ECO:0000313" key="2">
    <source>
        <dbReference type="EMBL" id="PVV02599.1"/>
    </source>
</evidence>
<dbReference type="InterPro" id="IPR045114">
    <property type="entry name" value="Csn12-like"/>
</dbReference>
<protein>
    <recommendedName>
        <fullName evidence="1">PCI domain-containing protein</fullName>
    </recommendedName>
</protein>
<organism evidence="2 3">
    <name type="scientific">Smittium megazygosporum</name>
    <dbReference type="NCBI Taxonomy" id="133381"/>
    <lineage>
        <taxon>Eukaryota</taxon>
        <taxon>Fungi</taxon>
        <taxon>Fungi incertae sedis</taxon>
        <taxon>Zoopagomycota</taxon>
        <taxon>Kickxellomycotina</taxon>
        <taxon>Harpellomycetes</taxon>
        <taxon>Harpellales</taxon>
        <taxon>Legeriomycetaceae</taxon>
        <taxon>Smittium</taxon>
    </lineage>
</organism>
<dbReference type="GO" id="GO:0000973">
    <property type="term" value="P:post-transcriptional tethering of RNA polymerase II gene DNA at nuclear periphery"/>
    <property type="evidence" value="ECO:0007669"/>
    <property type="project" value="TreeGrafter"/>
</dbReference>
<sequence length="323" mass="36801">MSSLINSIYSAYQSTNPKAFADCFPVGDHYILLLSSQLLTQQNLFLETSTILKDKKLIDFTAGYFRFVMNYPNQNSLNRWLECLSLCNQFIPLYSGADNFWLTETLKNISRKCFQLYLVTPPCLEKKAKSNEMGEFLQRAVKIQMSDRNPLPYSKRAGIYFMISMLMNFSIKEGTMGPVSGLVANITQSGPPLSEFPILDQVSFKYWMGRHYLMKHQIKLSKKELEFAFKKCPSSFAKNKRFRINQNISLDGSVIRLDFLLKAIQLSTKGDVDYDNVECIVSNLIEQGYIRGHIQLTSSVLVVSKSTPFPPVKSLKPPVGLPF</sequence>
<dbReference type="AlphaFoldDB" id="A0A2T9ZDD4"/>
<dbReference type="GO" id="GO:0003690">
    <property type="term" value="F:double-stranded DNA binding"/>
    <property type="evidence" value="ECO:0007669"/>
    <property type="project" value="InterPro"/>
</dbReference>
<gene>
    <name evidence="2" type="ORF">BB560_002947</name>
</gene>
<dbReference type="GO" id="GO:0003723">
    <property type="term" value="F:RNA binding"/>
    <property type="evidence" value="ECO:0007669"/>
    <property type="project" value="InterPro"/>
</dbReference>
<keyword evidence="3" id="KW-1185">Reference proteome</keyword>
<name>A0A2T9ZDD4_9FUNG</name>
<dbReference type="InterPro" id="IPR000717">
    <property type="entry name" value="PCI_dom"/>
</dbReference>
<accession>A0A2T9ZDD4</accession>
<dbReference type="STRING" id="133381.A0A2T9ZDD4"/>